<evidence type="ECO:0000313" key="7">
    <source>
        <dbReference type="Proteomes" id="UP000179243"/>
    </source>
</evidence>
<dbReference type="AlphaFoldDB" id="A0A1F7F7L5"/>
<dbReference type="PROSITE" id="PS00070">
    <property type="entry name" value="ALDEHYDE_DEHYDR_CYS"/>
    <property type="match status" value="1"/>
</dbReference>
<dbReference type="PANTHER" id="PTHR43866:SF4">
    <property type="entry name" value="MALONATE-SEMIALDEHYDE DEHYDROGENASE"/>
    <property type="match status" value="1"/>
</dbReference>
<dbReference type="FunFam" id="3.40.309.10:FF:000002">
    <property type="entry name" value="Methylmalonate-semialdehyde dehydrogenase (Acylating)"/>
    <property type="match status" value="1"/>
</dbReference>
<dbReference type="InterPro" id="IPR015590">
    <property type="entry name" value="Aldehyde_DH_dom"/>
</dbReference>
<dbReference type="SUPFAM" id="SSF53720">
    <property type="entry name" value="ALDH-like"/>
    <property type="match status" value="1"/>
</dbReference>
<dbReference type="NCBIfam" id="TIGR01722">
    <property type="entry name" value="MMSDH"/>
    <property type="match status" value="1"/>
</dbReference>
<evidence type="ECO:0000313" key="6">
    <source>
        <dbReference type="EMBL" id="OGK02639.1"/>
    </source>
</evidence>
<dbReference type="GO" id="GO:0004491">
    <property type="term" value="F:methylmalonate-semialdehyde dehydrogenase (acylating, NAD) activity"/>
    <property type="evidence" value="ECO:0007669"/>
    <property type="project" value="UniProtKB-EC"/>
</dbReference>
<proteinExistence type="predicted"/>
<name>A0A1F7F7L5_UNCRA</name>
<dbReference type="CDD" id="cd07085">
    <property type="entry name" value="ALDH_F6_MMSDH"/>
    <property type="match status" value="1"/>
</dbReference>
<evidence type="ECO:0000256" key="3">
    <source>
        <dbReference type="ARBA" id="ARBA00023027"/>
    </source>
</evidence>
<feature type="domain" description="Aldehyde dehydrogenase" evidence="5">
    <location>
        <begin position="20"/>
        <end position="478"/>
    </location>
</feature>
<dbReference type="Proteomes" id="UP000179243">
    <property type="component" value="Unassembled WGS sequence"/>
</dbReference>
<dbReference type="Pfam" id="PF00171">
    <property type="entry name" value="Aldedh"/>
    <property type="match status" value="1"/>
</dbReference>
<dbReference type="Gene3D" id="3.40.605.10">
    <property type="entry name" value="Aldehyde Dehydrogenase, Chain A, domain 1"/>
    <property type="match status" value="1"/>
</dbReference>
<feature type="region of interest" description="Disordered" evidence="4">
    <location>
        <begin position="1"/>
        <end position="22"/>
    </location>
</feature>
<keyword evidence="3" id="KW-0520">NAD</keyword>
<dbReference type="InterPro" id="IPR010061">
    <property type="entry name" value="MeMal-semiAld_DH"/>
</dbReference>
<dbReference type="FunFam" id="3.40.605.10:FF:000003">
    <property type="entry name" value="Methylmalonate-semialdehyde dehydrogenase [acylating]"/>
    <property type="match status" value="1"/>
</dbReference>
<dbReference type="GO" id="GO:0006574">
    <property type="term" value="P:L-valine catabolic process"/>
    <property type="evidence" value="ECO:0007669"/>
    <property type="project" value="TreeGrafter"/>
</dbReference>
<feature type="compositionally biased region" description="Polar residues" evidence="4">
    <location>
        <begin position="1"/>
        <end position="20"/>
    </location>
</feature>
<dbReference type="InterPro" id="IPR016161">
    <property type="entry name" value="Ald_DH/histidinol_DH"/>
</dbReference>
<organism evidence="6 7">
    <name type="scientific">Candidatus Raymondbacteria bacterium RIFOXYD12_FULL_49_13</name>
    <dbReference type="NCBI Taxonomy" id="1817890"/>
    <lineage>
        <taxon>Bacteria</taxon>
        <taxon>Raymondiibacteriota</taxon>
    </lineage>
</organism>
<evidence type="ECO:0000256" key="2">
    <source>
        <dbReference type="ARBA" id="ARBA00023002"/>
    </source>
</evidence>
<dbReference type="EMBL" id="MFYX01000104">
    <property type="protein sequence ID" value="OGK02639.1"/>
    <property type="molecule type" value="Genomic_DNA"/>
</dbReference>
<dbReference type="Gene3D" id="3.40.309.10">
    <property type="entry name" value="Aldehyde Dehydrogenase, Chain A, domain 2"/>
    <property type="match status" value="1"/>
</dbReference>
<evidence type="ECO:0000259" key="5">
    <source>
        <dbReference type="Pfam" id="PF00171"/>
    </source>
</evidence>
<accession>A0A1F7F7L5</accession>
<protein>
    <recommendedName>
        <fullName evidence="1">methylmalonate-semialdehyde dehydrogenase (CoA acylating)</fullName>
        <ecNumber evidence="1">1.2.1.27</ecNumber>
    </recommendedName>
</protein>
<comment type="caution">
    <text evidence="6">The sequence shown here is derived from an EMBL/GenBank/DDBJ whole genome shotgun (WGS) entry which is preliminary data.</text>
</comment>
<keyword evidence="2" id="KW-0560">Oxidoreductase</keyword>
<dbReference type="InterPro" id="IPR016163">
    <property type="entry name" value="Ald_DH_C"/>
</dbReference>
<dbReference type="EC" id="1.2.1.27" evidence="1"/>
<reference evidence="6 7" key="1">
    <citation type="journal article" date="2016" name="Nat. Commun.">
        <title>Thousands of microbial genomes shed light on interconnected biogeochemical processes in an aquifer system.</title>
        <authorList>
            <person name="Anantharaman K."/>
            <person name="Brown C.T."/>
            <person name="Hug L.A."/>
            <person name="Sharon I."/>
            <person name="Castelle C.J."/>
            <person name="Probst A.J."/>
            <person name="Thomas B.C."/>
            <person name="Singh A."/>
            <person name="Wilkins M.J."/>
            <person name="Karaoz U."/>
            <person name="Brodie E.L."/>
            <person name="Williams K.H."/>
            <person name="Hubbard S.S."/>
            <person name="Banfield J.F."/>
        </authorList>
    </citation>
    <scope>NUCLEOTIDE SEQUENCE [LARGE SCALE GENOMIC DNA]</scope>
</reference>
<dbReference type="GO" id="GO:0006210">
    <property type="term" value="P:thymine catabolic process"/>
    <property type="evidence" value="ECO:0007669"/>
    <property type="project" value="TreeGrafter"/>
</dbReference>
<dbReference type="InterPro" id="IPR016160">
    <property type="entry name" value="Ald_DH_CS_CYS"/>
</dbReference>
<evidence type="ECO:0000256" key="1">
    <source>
        <dbReference type="ARBA" id="ARBA00013048"/>
    </source>
</evidence>
<dbReference type="InterPro" id="IPR016162">
    <property type="entry name" value="Ald_DH_N"/>
</dbReference>
<dbReference type="PANTHER" id="PTHR43866">
    <property type="entry name" value="MALONATE-SEMIALDEHYDE DEHYDROGENASE"/>
    <property type="match status" value="1"/>
</dbReference>
<gene>
    <name evidence="6" type="ORF">A2519_11300</name>
</gene>
<sequence length="494" mass="52379">MAEQLNNIVRGNKQPQNGATRYTVVNPADGKTILAEFASSSASDTADAVTAAREAFVAWKDTPVVKRCRILFHYKELLEQRSGQIAEMIVRENGKLLSEAEGELRRGIEVVEFAAGMPSLMKGDFIEDIAANVDGYIYREPLGVVAGACPFNFPVMIPLWMFPVAIACGNTFVLKPSEKCPLSAAYLVEIALEAGIPPGVLNVVHGGRETFEALIDNPDVRAISFVGSTPAAKNVWERAGVAGKRVQSLGGAKNYIIVMPDADPKETVKAIISSSFGCAGERCMASSIALFVGDAQRMLSDVAAAAKDLTLGNGLDQHSDMGPVISAEHKARVEHYIAIGEQEGARLLLDGRGQKAAGLPNGFFIGPTIFSNVAPSMRIAQEEIFGPVLCAMFAPNLDAALAIANGSAYGNGASIFTSSGGAARRFRSVIQCGMLGINTGVPAPMAFFSFGGHKNSFFGDLRAHGPDGVEFYTKKKTVIDRWPGSGGTGSIWGK</sequence>
<evidence type="ECO:0000256" key="4">
    <source>
        <dbReference type="SAM" id="MobiDB-lite"/>
    </source>
</evidence>